<comment type="caution">
    <text evidence="2">The sequence shown here is derived from an EMBL/GenBank/DDBJ whole genome shotgun (WGS) entry which is preliminary data.</text>
</comment>
<feature type="transmembrane region" description="Helical" evidence="1">
    <location>
        <begin position="40"/>
        <end position="58"/>
    </location>
</feature>
<feature type="transmembrane region" description="Helical" evidence="1">
    <location>
        <begin position="115"/>
        <end position="135"/>
    </location>
</feature>
<feature type="transmembrane region" description="Helical" evidence="1">
    <location>
        <begin position="155"/>
        <end position="176"/>
    </location>
</feature>
<accession>F3U9Q6</accession>
<dbReference type="EMBL" id="AFFL01000001">
    <property type="protein sequence ID" value="EGJ40361.1"/>
    <property type="molecule type" value="Genomic_DNA"/>
</dbReference>
<dbReference type="PATRIC" id="fig|888820.3.peg.354"/>
<reference evidence="2 3" key="1">
    <citation type="submission" date="2011-03" db="EMBL/GenBank/DDBJ databases">
        <authorList>
            <person name="Muzny D."/>
            <person name="Qin X."/>
            <person name="Deng J."/>
            <person name="Jiang H."/>
            <person name="Liu Y."/>
            <person name="Qu J."/>
            <person name="Song X.-Z."/>
            <person name="Zhang L."/>
            <person name="Thornton R."/>
            <person name="Coyle M."/>
            <person name="Francisco L."/>
            <person name="Jackson L."/>
            <person name="Javaid M."/>
            <person name="Korchina V."/>
            <person name="Kovar C."/>
            <person name="Mata R."/>
            <person name="Mathew T."/>
            <person name="Ngo R."/>
            <person name="Nguyen L."/>
            <person name="Nguyen N."/>
            <person name="Okwuonu G."/>
            <person name="Ongeri F."/>
            <person name="Pham C."/>
            <person name="Simmons D."/>
            <person name="Wilczek-Boney K."/>
            <person name="Hale W."/>
            <person name="Jakkamsetti A."/>
            <person name="Pham P."/>
            <person name="Ruth R."/>
            <person name="San Lucas F."/>
            <person name="Warren J."/>
            <person name="Zhang J."/>
            <person name="Zhao Z."/>
            <person name="Zhou C."/>
            <person name="Zhu D."/>
            <person name="Lee S."/>
            <person name="Bess C."/>
            <person name="Blankenburg K."/>
            <person name="Forbes L."/>
            <person name="Fu Q."/>
            <person name="Gubbala S."/>
            <person name="Hirani K."/>
            <person name="Jayaseelan J.C."/>
            <person name="Lara F."/>
            <person name="Munidasa M."/>
            <person name="Palculict T."/>
            <person name="Patil S."/>
            <person name="Pu L.-L."/>
            <person name="Saada N."/>
            <person name="Tang L."/>
            <person name="Weissenberger G."/>
            <person name="Zhu Y."/>
            <person name="Hemphill L."/>
            <person name="Shang Y."/>
            <person name="Youmans B."/>
            <person name="Ayvaz T."/>
            <person name="Ross M."/>
            <person name="Santibanez J."/>
            <person name="Aqrawi P."/>
            <person name="Gross S."/>
            <person name="Joshi V."/>
            <person name="Fowler G."/>
            <person name="Nazareth L."/>
            <person name="Reid J."/>
            <person name="Worley K."/>
            <person name="Petrosino J."/>
            <person name="Highlander S."/>
            <person name="Gibbs R."/>
        </authorList>
    </citation>
    <scope>NUCLEOTIDE SEQUENCE [LARGE SCALE GENOMIC DNA]</scope>
    <source>
        <strain evidence="2 3">SK1056</strain>
    </source>
</reference>
<keyword evidence="1" id="KW-1133">Transmembrane helix</keyword>
<dbReference type="AlphaFoldDB" id="F3U9Q6"/>
<name>F3U9Q6_STRSA</name>
<organism evidence="2 3">
    <name type="scientific">Streptococcus sanguinis SK1056</name>
    <dbReference type="NCBI Taxonomy" id="888820"/>
    <lineage>
        <taxon>Bacteria</taxon>
        <taxon>Bacillati</taxon>
        <taxon>Bacillota</taxon>
        <taxon>Bacilli</taxon>
        <taxon>Lactobacillales</taxon>
        <taxon>Streptococcaceae</taxon>
        <taxon>Streptococcus</taxon>
    </lineage>
</organism>
<dbReference type="HOGENOM" id="CLU_134380_0_0_9"/>
<evidence type="ECO:0000313" key="3">
    <source>
        <dbReference type="Proteomes" id="UP000004171"/>
    </source>
</evidence>
<protein>
    <submittedName>
        <fullName evidence="2">Uncharacterized protein</fullName>
    </submittedName>
</protein>
<feature type="transmembrane region" description="Helical" evidence="1">
    <location>
        <begin position="70"/>
        <end position="95"/>
    </location>
</feature>
<evidence type="ECO:0000256" key="1">
    <source>
        <dbReference type="SAM" id="Phobius"/>
    </source>
</evidence>
<evidence type="ECO:0000313" key="2">
    <source>
        <dbReference type="EMBL" id="EGJ40361.1"/>
    </source>
</evidence>
<keyword evidence="1" id="KW-0472">Membrane</keyword>
<keyword evidence="1" id="KW-0812">Transmembrane</keyword>
<gene>
    <name evidence="2" type="ORF">HMPREF9393_0359</name>
</gene>
<dbReference type="Proteomes" id="UP000004171">
    <property type="component" value="Unassembled WGS sequence"/>
</dbReference>
<sequence>MKLKHRNSDKQGLKNSFFKSVRIFSWWCKMKSKELLKKKLINLASGELVAVLVFWMNFFLLKKWIFTTEAFISISFSLFLLTFILIQGSIFWWILIKRISNPGFAEKYTRQIYKILKKLDFILLASGIFVILLNHGEFSTFIISFSIWMFALIEWVNYFLLQLSYSLNPAVLWRYFRHRKLKKSKIAKEIEKIL</sequence>
<proteinExistence type="predicted"/>